<reference evidence="1 2" key="1">
    <citation type="submission" date="2012-12" db="EMBL/GenBank/DDBJ databases">
        <title>Novel taxa of Listeriaceae from agricultural environments in the United States.</title>
        <authorList>
            <person name="den Bakker H.C."/>
            <person name="Allred A."/>
            <person name="Warchocki S."/>
            <person name="Wright E.M."/>
            <person name="Burrell A."/>
            <person name="Nightingale K.K."/>
            <person name="Kephart D."/>
            <person name="Wiedmann M."/>
        </authorList>
    </citation>
    <scope>NUCLEOTIDE SEQUENCE [LARGE SCALE GENOMIC DNA]</scope>
    <source>
        <strain evidence="1 2">FSL S10-1203</strain>
    </source>
</reference>
<name>W7DI81_9LIST</name>
<dbReference type="EMBL" id="AODM01000009">
    <property type="protein sequence ID" value="EUJ63967.1"/>
    <property type="molecule type" value="Genomic_DNA"/>
</dbReference>
<protein>
    <submittedName>
        <fullName evidence="1">PadR family transcriptional regulator</fullName>
    </submittedName>
</protein>
<comment type="caution">
    <text evidence="1">The sequence shown here is derived from an EMBL/GenBank/DDBJ whole genome shotgun (WGS) entry which is preliminary data.</text>
</comment>
<sequence>MSLKLVILGVLDYQNVHPYDVKRFLKHYDWDYLFQINDAKIYYAFDSLFKKMAAFPLLKLWKMKKRLLKRFTPSQKKDALRLKKSFINCLKKDILAYKTIYPALLFADYADTYKLLFYLNERKNAVSHELESSFERARDKKTNPENSATALIIQNAIEHLQADLHLLNDLISRIESGVFCGNIQNEVASFFQKMSCLMIR</sequence>
<gene>
    <name evidence="1" type="ORF">MCOL2_02881</name>
</gene>
<proteinExistence type="predicted"/>
<dbReference type="SUPFAM" id="SSF46785">
    <property type="entry name" value="Winged helix' DNA-binding domain"/>
    <property type="match status" value="1"/>
</dbReference>
<dbReference type="PATRIC" id="fig|1265822.4.peg.591"/>
<organism evidence="1 2">
    <name type="scientific">Listeria fleischmannii FSL S10-1203</name>
    <dbReference type="NCBI Taxonomy" id="1265822"/>
    <lineage>
        <taxon>Bacteria</taxon>
        <taxon>Bacillati</taxon>
        <taxon>Bacillota</taxon>
        <taxon>Bacilli</taxon>
        <taxon>Bacillales</taxon>
        <taxon>Listeriaceae</taxon>
        <taxon>Listeria</taxon>
    </lineage>
</organism>
<dbReference type="Proteomes" id="UP000019241">
    <property type="component" value="Unassembled WGS sequence"/>
</dbReference>
<dbReference type="AlphaFoldDB" id="W7DI81"/>
<evidence type="ECO:0000313" key="2">
    <source>
        <dbReference type="Proteomes" id="UP000019241"/>
    </source>
</evidence>
<dbReference type="RefSeq" id="WP_036062264.1">
    <property type="nucleotide sequence ID" value="NZ_AODM01000009.1"/>
</dbReference>
<accession>W7DI81</accession>
<evidence type="ECO:0000313" key="1">
    <source>
        <dbReference type="EMBL" id="EUJ63967.1"/>
    </source>
</evidence>
<dbReference type="InterPro" id="IPR036390">
    <property type="entry name" value="WH_DNA-bd_sf"/>
</dbReference>